<name>A0ABR0JWS7_9EURO</name>
<dbReference type="PANTHER" id="PTHR35041:SF6">
    <property type="entry name" value="FORMYLMETHIONINE DEFORMYLASE-LIKE PROTEIN-RELATED"/>
    <property type="match status" value="1"/>
</dbReference>
<dbReference type="EMBL" id="JAVRRG010000213">
    <property type="protein sequence ID" value="KAK5077576.1"/>
    <property type="molecule type" value="Genomic_DNA"/>
</dbReference>
<keyword evidence="2" id="KW-0812">Transmembrane</keyword>
<keyword evidence="2" id="KW-1133">Transmembrane helix</keyword>
<feature type="transmembrane region" description="Helical" evidence="2">
    <location>
        <begin position="108"/>
        <end position="129"/>
    </location>
</feature>
<proteinExistence type="predicted"/>
<evidence type="ECO:0000256" key="1">
    <source>
        <dbReference type="SAM" id="MobiDB-lite"/>
    </source>
</evidence>
<protein>
    <submittedName>
        <fullName evidence="3">Uncharacterized protein</fullName>
    </submittedName>
</protein>
<feature type="transmembrane region" description="Helical" evidence="2">
    <location>
        <begin position="67"/>
        <end position="88"/>
    </location>
</feature>
<sequence length="382" mass="43041">MYSKLPLVEQEGSQHDSIVAGSYEQLHYGENTNSLSPTKDDASPSKRPDERDNKTTASSRDRLSFSLVYMLVTLVAGVFIAVGHHLFYSRLDGQPVDTQISQTWVNRIGTGLAFVVKLFFVAAVGIAYTQYQWRTISRKPWKIKQIDSLTGVLNNAWYFYDVSLWTRVPDNSTRGSRHTRYFNSLIYCQVNTIESQVARYRFNSSQYAWVLKPGDAIGGPGEVIGGWKFVNDFWKASHETSRLATASQLTGQVLQIPTSYNNASYQVRLEAPALKCRLASDSLTDIVNDTLSQLIPVQFMSWVPSDDHNITTGDSTTILNNYNLYGSIDQVSTDHARLYVLSSSSVSSWRLFECGLHNATYEVAFEFKDSKQHTTILSINYP</sequence>
<evidence type="ECO:0000256" key="2">
    <source>
        <dbReference type="SAM" id="Phobius"/>
    </source>
</evidence>
<keyword evidence="2" id="KW-0472">Membrane</keyword>
<feature type="compositionally biased region" description="Basic and acidic residues" evidence="1">
    <location>
        <begin position="38"/>
        <end position="57"/>
    </location>
</feature>
<reference evidence="3 4" key="1">
    <citation type="submission" date="2023-08" db="EMBL/GenBank/DDBJ databases">
        <title>Black Yeasts Isolated from many extreme environments.</title>
        <authorList>
            <person name="Coleine C."/>
            <person name="Stajich J.E."/>
            <person name="Selbmann L."/>
        </authorList>
    </citation>
    <scope>NUCLEOTIDE SEQUENCE [LARGE SCALE GENOMIC DNA]</scope>
    <source>
        <strain evidence="3 4">CCFEE 5885</strain>
    </source>
</reference>
<evidence type="ECO:0000313" key="4">
    <source>
        <dbReference type="Proteomes" id="UP001345013"/>
    </source>
</evidence>
<comment type="caution">
    <text evidence="3">The sequence shown here is derived from an EMBL/GenBank/DDBJ whole genome shotgun (WGS) entry which is preliminary data.</text>
</comment>
<gene>
    <name evidence="3" type="ORF">LTR24_009532</name>
</gene>
<feature type="region of interest" description="Disordered" evidence="1">
    <location>
        <begin position="29"/>
        <end position="57"/>
    </location>
</feature>
<keyword evidence="4" id="KW-1185">Reference proteome</keyword>
<dbReference type="Proteomes" id="UP001345013">
    <property type="component" value="Unassembled WGS sequence"/>
</dbReference>
<dbReference type="PANTHER" id="PTHR35041">
    <property type="entry name" value="MEDIATOR OF RNA POLYMERASE II TRANSCRIPTION SUBUNIT 1"/>
    <property type="match status" value="1"/>
</dbReference>
<evidence type="ECO:0000313" key="3">
    <source>
        <dbReference type="EMBL" id="KAK5077576.1"/>
    </source>
</evidence>
<accession>A0ABR0JWS7</accession>
<organism evidence="3 4">
    <name type="scientific">Lithohypha guttulata</name>
    <dbReference type="NCBI Taxonomy" id="1690604"/>
    <lineage>
        <taxon>Eukaryota</taxon>
        <taxon>Fungi</taxon>
        <taxon>Dikarya</taxon>
        <taxon>Ascomycota</taxon>
        <taxon>Pezizomycotina</taxon>
        <taxon>Eurotiomycetes</taxon>
        <taxon>Chaetothyriomycetidae</taxon>
        <taxon>Chaetothyriales</taxon>
        <taxon>Trichomeriaceae</taxon>
        <taxon>Lithohypha</taxon>
    </lineage>
</organism>